<dbReference type="RefSeq" id="WP_129189839.1">
    <property type="nucleotide sequence ID" value="NZ_CP035493.1"/>
</dbReference>
<keyword evidence="5" id="KW-1185">Reference proteome</keyword>
<sequence length="144" mass="14545">MTSRTRLARVLALPAASVLALGLLAGCSDDGGAVDDAPAAQSATASPSADATSSGLTVSADGTEVSYDGVAGLTALELLLRLDPTATATGEGANAFVTAIGGRAADPTKNEFWAFYVNGEQAQVGAGTYEMQDGDKITWKLETF</sequence>
<reference evidence="4 5" key="1">
    <citation type="submission" date="2019-01" db="EMBL/GenBank/DDBJ databases">
        <title>Genome sequencing of strain FW10M-9.</title>
        <authorList>
            <person name="Heo J."/>
            <person name="Kim S.-J."/>
            <person name="Kim J.-S."/>
            <person name="Hong S.-B."/>
            <person name="Kwon S.-W."/>
        </authorList>
    </citation>
    <scope>NUCLEOTIDE SEQUENCE [LARGE SCALE GENOMIC DNA]</scope>
    <source>
        <strain evidence="4 5">FW10M-9</strain>
    </source>
</reference>
<dbReference type="KEGG" id="xya:ET471_15710"/>
<evidence type="ECO:0000313" key="4">
    <source>
        <dbReference type="EMBL" id="QAY71295.1"/>
    </source>
</evidence>
<name>A0A4P6F738_9MICO</name>
<dbReference type="Proteomes" id="UP000292118">
    <property type="component" value="Chromosome"/>
</dbReference>
<feature type="region of interest" description="Disordered" evidence="1">
    <location>
        <begin position="36"/>
        <end position="55"/>
    </location>
</feature>
<evidence type="ECO:0000313" key="5">
    <source>
        <dbReference type="Proteomes" id="UP000292118"/>
    </source>
</evidence>
<feature type="compositionally biased region" description="Low complexity" evidence="1">
    <location>
        <begin position="36"/>
        <end position="54"/>
    </location>
</feature>
<feature type="domain" description="Transcobalamin-like C-terminal" evidence="3">
    <location>
        <begin position="72"/>
        <end position="142"/>
    </location>
</feature>
<feature type="chain" id="PRO_5039333939" evidence="2">
    <location>
        <begin position="26"/>
        <end position="144"/>
    </location>
</feature>
<proteinExistence type="predicted"/>
<gene>
    <name evidence="4" type="ORF">ET471_15710</name>
</gene>
<accession>A0A4P6F738</accession>
<dbReference type="AlphaFoldDB" id="A0A4P6F738"/>
<evidence type="ECO:0000256" key="1">
    <source>
        <dbReference type="SAM" id="MobiDB-lite"/>
    </source>
</evidence>
<dbReference type="EMBL" id="CP035493">
    <property type="protein sequence ID" value="QAY71295.1"/>
    <property type="molecule type" value="Genomic_DNA"/>
</dbReference>
<protein>
    <submittedName>
        <fullName evidence="4">DUF4430 domain-containing protein</fullName>
    </submittedName>
</protein>
<keyword evidence="2" id="KW-0732">Signal</keyword>
<dbReference type="Gene3D" id="2.170.130.30">
    <property type="match status" value="1"/>
</dbReference>
<dbReference type="PROSITE" id="PS51257">
    <property type="entry name" value="PROKAR_LIPOPROTEIN"/>
    <property type="match status" value="1"/>
</dbReference>
<feature type="signal peptide" evidence="2">
    <location>
        <begin position="1"/>
        <end position="25"/>
    </location>
</feature>
<dbReference type="InterPro" id="IPR027954">
    <property type="entry name" value="Transcobalamin-like_C"/>
</dbReference>
<evidence type="ECO:0000256" key="2">
    <source>
        <dbReference type="SAM" id="SignalP"/>
    </source>
</evidence>
<evidence type="ECO:0000259" key="3">
    <source>
        <dbReference type="Pfam" id="PF14478"/>
    </source>
</evidence>
<dbReference type="OrthoDB" id="4833357at2"/>
<organism evidence="4 5">
    <name type="scientific">Xylanimonas protaetiae</name>
    <dbReference type="NCBI Taxonomy" id="2509457"/>
    <lineage>
        <taxon>Bacteria</taxon>
        <taxon>Bacillati</taxon>
        <taxon>Actinomycetota</taxon>
        <taxon>Actinomycetes</taxon>
        <taxon>Micrococcales</taxon>
        <taxon>Promicromonosporaceae</taxon>
        <taxon>Xylanimonas</taxon>
    </lineage>
</organism>
<dbReference type="Pfam" id="PF14478">
    <property type="entry name" value="DUF4430"/>
    <property type="match status" value="1"/>
</dbReference>